<dbReference type="FunFam" id="3.90.550.10:FF:000252">
    <property type="entry name" value="Protein O-linked-mannose beta-1,2-N-acetylglucosaminyltransferase 1"/>
    <property type="match status" value="1"/>
</dbReference>
<reference evidence="16" key="1">
    <citation type="submission" date="2015-02" db="EMBL/GenBank/DDBJ databases">
        <title>Genome sequencing for Strongylocentrotus purpuratus.</title>
        <authorList>
            <person name="Murali S."/>
            <person name="Liu Y."/>
            <person name="Vee V."/>
            <person name="English A."/>
            <person name="Wang M."/>
            <person name="Skinner E."/>
            <person name="Han Y."/>
            <person name="Muzny D.M."/>
            <person name="Worley K.C."/>
            <person name="Gibbs R.A."/>
        </authorList>
    </citation>
    <scope>NUCLEOTIDE SEQUENCE</scope>
</reference>
<keyword evidence="9" id="KW-0735">Signal-anchor</keyword>
<comment type="similarity">
    <text evidence="4">Belongs to the glycosyltransferase 13 family.</text>
</comment>
<feature type="domain" description="ILEI/PANDER" evidence="14">
    <location>
        <begin position="17"/>
        <end position="80"/>
    </location>
</feature>
<evidence type="ECO:0000259" key="14">
    <source>
        <dbReference type="Pfam" id="PF15711"/>
    </source>
</evidence>
<evidence type="ECO:0000256" key="13">
    <source>
        <dbReference type="ARBA" id="ARBA00023211"/>
    </source>
</evidence>
<dbReference type="PANTHER" id="PTHR46396:SF2">
    <property type="entry name" value="ILEI_PANDER DOMAIN-CONTAINING PROTEIN"/>
    <property type="match status" value="1"/>
</dbReference>
<dbReference type="PROSITE" id="PS52031">
    <property type="entry name" value="GG_LECTIN"/>
    <property type="match status" value="1"/>
</dbReference>
<dbReference type="GO" id="GO:0046872">
    <property type="term" value="F:metal ion binding"/>
    <property type="evidence" value="ECO:0007669"/>
    <property type="project" value="UniProtKB-KW"/>
</dbReference>
<keyword evidence="5" id="KW-0328">Glycosyltransferase</keyword>
<evidence type="ECO:0000256" key="1">
    <source>
        <dbReference type="ARBA" id="ARBA00001936"/>
    </source>
</evidence>
<feature type="domain" description="ILEI/PANDER" evidence="14">
    <location>
        <begin position="183"/>
        <end position="272"/>
    </location>
</feature>
<dbReference type="EnsemblMetazoa" id="XM_031000371">
    <property type="protein sequence ID" value="XP_030856231"/>
    <property type="gene ID" value="LOC105437431"/>
</dbReference>
<dbReference type="PANTHER" id="PTHR46396">
    <property type="entry name" value="PROTEIN O-LINKED-MANNOSE BETA-1,2-N-ACETYLGLUCOSAMINYLTRANSFERASE 1"/>
    <property type="match status" value="1"/>
</dbReference>
<accession>A0A7M7PTJ3</accession>
<dbReference type="KEGG" id="spu:105437431"/>
<dbReference type="RefSeq" id="XP_030856230.1">
    <property type="nucleotide sequence ID" value="XM_031000370.1"/>
</dbReference>
<proteinExistence type="inferred from homology"/>
<comment type="cofactor">
    <cofactor evidence="1">
        <name>Mn(2+)</name>
        <dbReference type="ChEBI" id="CHEBI:29035"/>
    </cofactor>
</comment>
<keyword evidence="8" id="KW-0479">Metal-binding</keyword>
<keyword evidence="7" id="KW-0812">Transmembrane</keyword>
<dbReference type="EnsemblMetazoa" id="XM_031000369">
    <property type="protein sequence ID" value="XP_030856229"/>
    <property type="gene ID" value="LOC105437431"/>
</dbReference>
<dbReference type="AlphaFoldDB" id="A0A7M7PTJ3"/>
<dbReference type="OMA" id="EIYPNCG"/>
<dbReference type="Pfam" id="PF15711">
    <property type="entry name" value="ILEI"/>
    <property type="match status" value="2"/>
</dbReference>
<keyword evidence="10" id="KW-1133">Transmembrane helix</keyword>
<evidence type="ECO:0000256" key="12">
    <source>
        <dbReference type="ARBA" id="ARBA00023136"/>
    </source>
</evidence>
<evidence type="ECO:0000256" key="7">
    <source>
        <dbReference type="ARBA" id="ARBA00022692"/>
    </source>
</evidence>
<keyword evidence="6" id="KW-0808">Transferase</keyword>
<evidence type="ECO:0000256" key="5">
    <source>
        <dbReference type="ARBA" id="ARBA00022676"/>
    </source>
</evidence>
<dbReference type="GO" id="GO:0047223">
    <property type="term" value="F:beta-1,3-galactosyl-O-glycosyl-glycoprotein beta-1,3-N-acetylglucosaminyltransferase activity"/>
    <property type="evidence" value="ECO:0000318"/>
    <property type="project" value="GO_Central"/>
</dbReference>
<dbReference type="InterPro" id="IPR039477">
    <property type="entry name" value="ILEI/PANDER_dom"/>
</dbReference>
<dbReference type="InterPro" id="IPR029044">
    <property type="entry name" value="Nucleotide-diphossugar_trans"/>
</dbReference>
<dbReference type="RefSeq" id="XP_030856229.1">
    <property type="nucleotide sequence ID" value="XM_031000369.1"/>
</dbReference>
<evidence type="ECO:0000256" key="4">
    <source>
        <dbReference type="ARBA" id="ARBA00006492"/>
    </source>
</evidence>
<evidence type="ECO:0000313" key="15">
    <source>
        <dbReference type="EnsemblMetazoa" id="XP_030856229"/>
    </source>
</evidence>
<dbReference type="Gene3D" id="3.90.550.10">
    <property type="entry name" value="Spore Coat Polysaccharide Biosynthesis Protein SpsA, Chain A"/>
    <property type="match status" value="1"/>
</dbReference>
<dbReference type="GO" id="GO:0016266">
    <property type="term" value="P:protein O-linked glycosylation via N-acetyl-galactosamine"/>
    <property type="evidence" value="ECO:0000318"/>
    <property type="project" value="GO_Central"/>
</dbReference>
<name>A0A7M7PTJ3_STRPU</name>
<evidence type="ECO:0000313" key="16">
    <source>
        <dbReference type="Proteomes" id="UP000007110"/>
    </source>
</evidence>
<keyword evidence="16" id="KW-1185">Reference proteome</keyword>
<evidence type="ECO:0000256" key="11">
    <source>
        <dbReference type="ARBA" id="ARBA00023034"/>
    </source>
</evidence>
<keyword evidence="13" id="KW-0464">Manganese</keyword>
<evidence type="ECO:0000256" key="6">
    <source>
        <dbReference type="ARBA" id="ARBA00022679"/>
    </source>
</evidence>
<dbReference type="InParanoid" id="A0A7M7PTJ3"/>
<reference evidence="15" key="2">
    <citation type="submission" date="2021-01" db="UniProtKB">
        <authorList>
            <consortium name="EnsemblMetazoa"/>
        </authorList>
    </citation>
    <scope>IDENTIFICATION</scope>
</reference>
<dbReference type="EnsemblMetazoa" id="XM_031000370">
    <property type="protein sequence ID" value="XP_030856230"/>
    <property type="gene ID" value="LOC105437431"/>
</dbReference>
<protein>
    <recommendedName>
        <fullName evidence="14">ILEI/PANDER domain-containing protein</fullName>
    </recommendedName>
</protein>
<evidence type="ECO:0000256" key="10">
    <source>
        <dbReference type="ARBA" id="ARBA00022989"/>
    </source>
</evidence>
<dbReference type="Proteomes" id="UP000007110">
    <property type="component" value="Unassembled WGS sequence"/>
</dbReference>
<comment type="subcellular location">
    <subcellularLocation>
        <location evidence="2">Golgi apparatus membrane</location>
        <topology evidence="2">Single-pass type II membrane protein</topology>
    </subcellularLocation>
</comment>
<dbReference type="Pfam" id="PF03071">
    <property type="entry name" value="GNT-I"/>
    <property type="match status" value="1"/>
</dbReference>
<keyword evidence="12" id="KW-0472">Membrane</keyword>
<dbReference type="InterPro" id="IPR052463">
    <property type="entry name" value="O-linked_mannose_GnT"/>
</dbReference>
<evidence type="ECO:0000256" key="9">
    <source>
        <dbReference type="ARBA" id="ARBA00022968"/>
    </source>
</evidence>
<dbReference type="InterPro" id="IPR004139">
    <property type="entry name" value="Glyco_trans_13"/>
</dbReference>
<evidence type="ECO:0000256" key="8">
    <source>
        <dbReference type="ARBA" id="ARBA00022723"/>
    </source>
</evidence>
<dbReference type="GeneID" id="105437431"/>
<dbReference type="OrthoDB" id="440755at2759"/>
<comment type="pathway">
    <text evidence="3">Protein modification; protein glycosylation.</text>
</comment>
<evidence type="ECO:0000256" key="2">
    <source>
        <dbReference type="ARBA" id="ARBA00004323"/>
    </source>
</evidence>
<evidence type="ECO:0000256" key="3">
    <source>
        <dbReference type="ARBA" id="ARBA00004922"/>
    </source>
</evidence>
<sequence>MLFGHRRHRGRRRVASNKDSAELIAFLDGVPPRDVIMAVTFDDATNRLAPEAVKIFENHFGSKLVHLLGYRSMWAFIGQKYVEHDGEHEKYTLKKANEEWGAQADVNGCFSIPLSQKKQPSNFGGMPYQNLCMVPRVCESNEVAVHIESGHSAKKSKISPRFCFDGKTMLGDHKIDSVRPAKRGLNFLVVDPQTAEVVSSGSFDTYESSINDKKCADFLRSVGPGMMVLGGTFDEASKELGYDTKRELQSLGASKIQDLGYREMWAFIGQKGINGHTPYEKVSEDFNDGWGIKAEIWQCIPKFINGSSVTNTVMGLKKKTEFCQKYHPNFREMCSPVNIHRPIMPLKLDDESLASNPAYSTPIIVVPGSDLEALQRTLESLIALPGLQSHLVVVILEGNFAQPNELVGVYNFRTQYVKAKSQYLYALHAGMEEAMGLFPKSEYFLIIEEYVEVAPDFLRYFSQTMHLLEDETILSISAWNEHGFKHTSGDTGLLYRSDTFPGYGWLLRRSVWKNEMKKNEANCCIDQTWRGWLKDDKRKNRESIVPDVSRVKRSLKPGIYEDRPFLEEYLSNRTMTSDPGTEPSRVFYLKLVEYEKYMKQLVKEGIPLDRNLLIGCDTLGKTSLDLSGFTRGAYTLFYRQDSATDFKVLVKLAKCLGIYIYNGDTVRGLHKGVLRLVYQGQQLVLVGTKSPYYQYKPITAVPY</sequence>
<dbReference type="UniPathway" id="UPA00378"/>
<dbReference type="SUPFAM" id="SSF53448">
    <property type="entry name" value="Nucleotide-diphospho-sugar transferases"/>
    <property type="match status" value="1"/>
</dbReference>
<dbReference type="GO" id="GO:0000139">
    <property type="term" value="C:Golgi membrane"/>
    <property type="evidence" value="ECO:0000318"/>
    <property type="project" value="GO_Central"/>
</dbReference>
<keyword evidence="11" id="KW-0333">Golgi apparatus</keyword>
<dbReference type="RefSeq" id="XP_030856231.1">
    <property type="nucleotide sequence ID" value="XM_031000371.1"/>
</dbReference>
<organism evidence="15 16">
    <name type="scientific">Strongylocentrotus purpuratus</name>
    <name type="common">Purple sea urchin</name>
    <dbReference type="NCBI Taxonomy" id="7668"/>
    <lineage>
        <taxon>Eukaryota</taxon>
        <taxon>Metazoa</taxon>
        <taxon>Echinodermata</taxon>
        <taxon>Eleutherozoa</taxon>
        <taxon>Echinozoa</taxon>
        <taxon>Echinoidea</taxon>
        <taxon>Euechinoidea</taxon>
        <taxon>Echinacea</taxon>
        <taxon>Camarodonta</taxon>
        <taxon>Echinidea</taxon>
        <taxon>Strongylocentrotidae</taxon>
        <taxon>Strongylocentrotus</taxon>
    </lineage>
</organism>